<reference evidence="2 3" key="1">
    <citation type="submission" date="2024-01" db="EMBL/GenBank/DDBJ databases">
        <title>A telomere-to-telomere, gap-free genome of sweet tea (Lithocarpus litseifolius).</title>
        <authorList>
            <person name="Zhou J."/>
        </authorList>
    </citation>
    <scope>NUCLEOTIDE SEQUENCE [LARGE SCALE GENOMIC DNA]</scope>
    <source>
        <strain evidence="2">Zhou-2022a</strain>
        <tissue evidence="2">Leaf</tissue>
    </source>
</reference>
<dbReference type="Pfam" id="PF00078">
    <property type="entry name" value="RVT_1"/>
    <property type="match status" value="1"/>
</dbReference>
<name>A0AAW2DBF3_9ROSI</name>
<dbReference type="InterPro" id="IPR000477">
    <property type="entry name" value="RT_dom"/>
</dbReference>
<evidence type="ECO:0000313" key="2">
    <source>
        <dbReference type="EMBL" id="KAL0006924.1"/>
    </source>
</evidence>
<dbReference type="EMBL" id="JAZDWU010000003">
    <property type="protein sequence ID" value="KAL0006924.1"/>
    <property type="molecule type" value="Genomic_DNA"/>
</dbReference>
<evidence type="ECO:0000313" key="3">
    <source>
        <dbReference type="Proteomes" id="UP001459277"/>
    </source>
</evidence>
<comment type="caution">
    <text evidence="2">The sequence shown here is derived from an EMBL/GenBank/DDBJ whole genome shotgun (WGS) entry which is preliminary data.</text>
</comment>
<dbReference type="PROSITE" id="PS50878">
    <property type="entry name" value="RT_POL"/>
    <property type="match status" value="1"/>
</dbReference>
<feature type="domain" description="Reverse transcriptase" evidence="1">
    <location>
        <begin position="1"/>
        <end position="166"/>
    </location>
</feature>
<organism evidence="2 3">
    <name type="scientific">Lithocarpus litseifolius</name>
    <dbReference type="NCBI Taxonomy" id="425828"/>
    <lineage>
        <taxon>Eukaryota</taxon>
        <taxon>Viridiplantae</taxon>
        <taxon>Streptophyta</taxon>
        <taxon>Embryophyta</taxon>
        <taxon>Tracheophyta</taxon>
        <taxon>Spermatophyta</taxon>
        <taxon>Magnoliopsida</taxon>
        <taxon>eudicotyledons</taxon>
        <taxon>Gunneridae</taxon>
        <taxon>Pentapetalae</taxon>
        <taxon>rosids</taxon>
        <taxon>fabids</taxon>
        <taxon>Fagales</taxon>
        <taxon>Fagaceae</taxon>
        <taxon>Lithocarpus</taxon>
    </lineage>
</organism>
<accession>A0AAW2DBF3</accession>
<proteinExistence type="predicted"/>
<protein>
    <recommendedName>
        <fullName evidence="1">Reverse transcriptase domain-containing protein</fullName>
    </recommendedName>
</protein>
<sequence>MEEESERLSEREQRSAFVPCRLIIDNVLIAYETLHAMHGRKKGKKGALALKLDVSKAYDRVEWAFLRGMMVSLGFLEDWTNRVMSCVTTPSFSVRINGKAYGNIAPSRGLRQGDPLSPYLFLLCAEGFTSLLAKAEYEGKIHGVQICRRAPSISNLLFAKDSLIFC</sequence>
<dbReference type="PANTHER" id="PTHR46890">
    <property type="entry name" value="NON-LTR RETROLELEMENT REVERSE TRANSCRIPTASE-LIKE PROTEIN-RELATED"/>
    <property type="match status" value="1"/>
</dbReference>
<evidence type="ECO:0000259" key="1">
    <source>
        <dbReference type="PROSITE" id="PS50878"/>
    </source>
</evidence>
<dbReference type="PANTHER" id="PTHR46890:SF48">
    <property type="entry name" value="RNA-DIRECTED DNA POLYMERASE"/>
    <property type="match status" value="1"/>
</dbReference>
<keyword evidence="3" id="KW-1185">Reference proteome</keyword>
<gene>
    <name evidence="2" type="ORF">SO802_008426</name>
</gene>
<dbReference type="AlphaFoldDB" id="A0AAW2DBF3"/>
<dbReference type="Proteomes" id="UP001459277">
    <property type="component" value="Unassembled WGS sequence"/>
</dbReference>
<dbReference type="InterPro" id="IPR052343">
    <property type="entry name" value="Retrotransposon-Effector_Assoc"/>
</dbReference>